<keyword evidence="6" id="KW-0560">Oxidoreductase</keyword>
<dbReference type="EMBL" id="SLZY01000004">
    <property type="protein sequence ID" value="TCS72624.1"/>
    <property type="molecule type" value="Genomic_DNA"/>
</dbReference>
<name>A0A4R3JYT1_9PROT</name>
<keyword evidence="7" id="KW-0503">Monooxygenase</keyword>
<accession>A0A4R3JYT1</accession>
<evidence type="ECO:0000313" key="10">
    <source>
        <dbReference type="Proteomes" id="UP000295135"/>
    </source>
</evidence>
<dbReference type="GO" id="GO:0071949">
    <property type="term" value="F:FAD binding"/>
    <property type="evidence" value="ECO:0007669"/>
    <property type="project" value="InterPro"/>
</dbReference>
<dbReference type="UniPathway" id="UPA00232"/>
<dbReference type="GO" id="GO:0006744">
    <property type="term" value="P:ubiquinone biosynthetic process"/>
    <property type="evidence" value="ECO:0007669"/>
    <property type="project" value="UniProtKB-UniPathway"/>
</dbReference>
<dbReference type="PROSITE" id="PS01304">
    <property type="entry name" value="UBIH"/>
    <property type="match status" value="1"/>
</dbReference>
<dbReference type="InterPro" id="IPR010971">
    <property type="entry name" value="UbiH/COQ6"/>
</dbReference>
<comment type="pathway">
    <text evidence="2">Cofactor biosynthesis; ubiquinone biosynthesis.</text>
</comment>
<comment type="cofactor">
    <cofactor evidence="1">
        <name>FAD</name>
        <dbReference type="ChEBI" id="CHEBI:57692"/>
    </cofactor>
</comment>
<evidence type="ECO:0000256" key="4">
    <source>
        <dbReference type="ARBA" id="ARBA00022630"/>
    </source>
</evidence>
<dbReference type="InterPro" id="IPR018168">
    <property type="entry name" value="Ubi_Hdrlase_CS"/>
</dbReference>
<evidence type="ECO:0000256" key="1">
    <source>
        <dbReference type="ARBA" id="ARBA00001974"/>
    </source>
</evidence>
<protein>
    <submittedName>
        <fullName evidence="9">2-octaprenyl-6-methoxyphenol hydroxylase /2-octaprenyl-3-methyl-6-methoxy-1,4-benzoquinol hydroxylase</fullName>
    </submittedName>
</protein>
<evidence type="ECO:0000256" key="3">
    <source>
        <dbReference type="ARBA" id="ARBA00005349"/>
    </source>
</evidence>
<dbReference type="Proteomes" id="UP000295135">
    <property type="component" value="Unassembled WGS sequence"/>
</dbReference>
<evidence type="ECO:0000256" key="6">
    <source>
        <dbReference type="ARBA" id="ARBA00023002"/>
    </source>
</evidence>
<organism evidence="9 10">
    <name type="scientific">Sulfuritortus calidifontis</name>
    <dbReference type="NCBI Taxonomy" id="1914471"/>
    <lineage>
        <taxon>Bacteria</taxon>
        <taxon>Pseudomonadati</taxon>
        <taxon>Pseudomonadota</taxon>
        <taxon>Betaproteobacteria</taxon>
        <taxon>Nitrosomonadales</taxon>
        <taxon>Thiobacillaceae</taxon>
        <taxon>Sulfuritortus</taxon>
    </lineage>
</organism>
<dbReference type="InterPro" id="IPR002938">
    <property type="entry name" value="FAD-bd"/>
</dbReference>
<keyword evidence="4" id="KW-0285">Flavoprotein</keyword>
<dbReference type="PANTHER" id="PTHR43876">
    <property type="entry name" value="UBIQUINONE BIOSYNTHESIS MONOOXYGENASE COQ6, MITOCHONDRIAL"/>
    <property type="match status" value="1"/>
</dbReference>
<evidence type="ECO:0000256" key="2">
    <source>
        <dbReference type="ARBA" id="ARBA00004749"/>
    </source>
</evidence>
<dbReference type="OrthoDB" id="9769565at2"/>
<dbReference type="NCBIfam" id="TIGR01988">
    <property type="entry name" value="Ubi-OHases"/>
    <property type="match status" value="1"/>
</dbReference>
<dbReference type="InterPro" id="IPR036188">
    <property type="entry name" value="FAD/NAD-bd_sf"/>
</dbReference>
<dbReference type="Gene3D" id="3.50.50.60">
    <property type="entry name" value="FAD/NAD(P)-binding domain"/>
    <property type="match status" value="2"/>
</dbReference>
<dbReference type="GO" id="GO:0004497">
    <property type="term" value="F:monooxygenase activity"/>
    <property type="evidence" value="ECO:0007669"/>
    <property type="project" value="UniProtKB-KW"/>
</dbReference>
<dbReference type="Pfam" id="PF01494">
    <property type="entry name" value="FAD_binding_3"/>
    <property type="match status" value="1"/>
</dbReference>
<dbReference type="GO" id="GO:0016705">
    <property type="term" value="F:oxidoreductase activity, acting on paired donors, with incorporation or reduction of molecular oxygen"/>
    <property type="evidence" value="ECO:0007669"/>
    <property type="project" value="InterPro"/>
</dbReference>
<dbReference type="PRINTS" id="PR00420">
    <property type="entry name" value="RNGMNOXGNASE"/>
</dbReference>
<keyword evidence="5" id="KW-0274">FAD</keyword>
<evidence type="ECO:0000256" key="7">
    <source>
        <dbReference type="ARBA" id="ARBA00023033"/>
    </source>
</evidence>
<comment type="caution">
    <text evidence="9">The sequence shown here is derived from an EMBL/GenBank/DDBJ whole genome shotgun (WGS) entry which is preliminary data.</text>
</comment>
<evidence type="ECO:0000313" key="9">
    <source>
        <dbReference type="EMBL" id="TCS72624.1"/>
    </source>
</evidence>
<comment type="similarity">
    <text evidence="3">Belongs to the UbiH/COQ6 family.</text>
</comment>
<gene>
    <name evidence="9" type="ORF">EDC61_10434</name>
</gene>
<keyword evidence="10" id="KW-1185">Reference proteome</keyword>
<proteinExistence type="inferred from homology"/>
<evidence type="ECO:0000259" key="8">
    <source>
        <dbReference type="Pfam" id="PF01494"/>
    </source>
</evidence>
<sequence length="384" mass="40944">MTEHVDIAIVGGGPVGAALAAALAGGDYRVAVLEARSRLAAQDPRAIALSQGARLILERLGAWSDLADQATAIESIHVSQRGGFGRAELLAAELGVPALGYVTRYGDLYAALAGQLQQSGAMLLTGAQVSAIRSTSAYGVVEFQRDGIDHLLSADLVVLADGGKSLPGRQAVKDYGQTAVICTVTTAQPHRQRAYERFTPEGPMALLPLGEAYALVWTVPNAKAEAVLALTDAAFLARLHERFGERQGRFLTASGRAAFPLRMITSEPAQAPRLLRIGNAAQTLHPVAGQGFNLGLRDAWHLAQLIWDADKAMLGSAEFCARYQARRAPDVRGGMAMTDLMVELFSNDHFVLRHGRGLGLALMDALPPLKKAFARKMMFGAQAW</sequence>
<dbReference type="InterPro" id="IPR051205">
    <property type="entry name" value="UbiH/COQ6_monooxygenase"/>
</dbReference>
<dbReference type="PANTHER" id="PTHR43876:SF7">
    <property type="entry name" value="UBIQUINONE BIOSYNTHESIS MONOOXYGENASE COQ6, MITOCHONDRIAL"/>
    <property type="match status" value="1"/>
</dbReference>
<dbReference type="RefSeq" id="WP_126462829.1">
    <property type="nucleotide sequence ID" value="NZ_AP018721.1"/>
</dbReference>
<dbReference type="AlphaFoldDB" id="A0A4R3JYT1"/>
<dbReference type="SUPFAM" id="SSF51905">
    <property type="entry name" value="FAD/NAD(P)-binding domain"/>
    <property type="match status" value="1"/>
</dbReference>
<feature type="domain" description="FAD-binding" evidence="8">
    <location>
        <begin position="5"/>
        <end position="307"/>
    </location>
</feature>
<evidence type="ECO:0000256" key="5">
    <source>
        <dbReference type="ARBA" id="ARBA00022827"/>
    </source>
</evidence>
<reference evidence="9 10" key="1">
    <citation type="submission" date="2019-03" db="EMBL/GenBank/DDBJ databases">
        <title>Genomic Encyclopedia of Type Strains, Phase IV (KMG-IV): sequencing the most valuable type-strain genomes for metagenomic binning, comparative biology and taxonomic classification.</title>
        <authorList>
            <person name="Goeker M."/>
        </authorList>
    </citation>
    <scope>NUCLEOTIDE SEQUENCE [LARGE SCALE GENOMIC DNA]</scope>
    <source>
        <strain evidence="9 10">DSM 103923</strain>
    </source>
</reference>